<dbReference type="InParanoid" id="A0A1X7TDW3"/>
<sequence length="103" mass="11877">CKYEGKRNNRQIQVIHSRGDHWIVASNTLSCDGKVNVYDSLYCEINKETKIIISILFGPLSIDMIDIERQTGDPITVTFNQSEMRCHLIKCIEDLFLTPFPMI</sequence>
<dbReference type="EnsemblMetazoa" id="Aqu2.1.12793_001">
    <property type="protein sequence ID" value="Aqu2.1.12793_001"/>
    <property type="gene ID" value="Aqu2.1.12793"/>
</dbReference>
<reference evidence="1" key="1">
    <citation type="submission" date="2017-05" db="UniProtKB">
        <authorList>
            <consortium name="EnsemblMetazoa"/>
        </authorList>
    </citation>
    <scope>IDENTIFICATION</scope>
</reference>
<dbReference type="PANTHER" id="PTHR34718">
    <property type="entry name" value="PHD-TYPE DOMAIN-CONTAINING PROTEIN"/>
    <property type="match status" value="1"/>
</dbReference>
<proteinExistence type="predicted"/>
<evidence type="ECO:0000313" key="1">
    <source>
        <dbReference type="EnsemblMetazoa" id="Aqu2.1.12793_001"/>
    </source>
</evidence>
<organism evidence="1">
    <name type="scientific">Amphimedon queenslandica</name>
    <name type="common">Sponge</name>
    <dbReference type="NCBI Taxonomy" id="400682"/>
    <lineage>
        <taxon>Eukaryota</taxon>
        <taxon>Metazoa</taxon>
        <taxon>Porifera</taxon>
        <taxon>Demospongiae</taxon>
        <taxon>Heteroscleromorpha</taxon>
        <taxon>Haplosclerida</taxon>
        <taxon>Niphatidae</taxon>
        <taxon>Amphimedon</taxon>
    </lineage>
</organism>
<accession>A0A1X7TDW3</accession>
<dbReference type="PANTHER" id="PTHR34718:SF2">
    <property type="entry name" value="PHD-TYPE DOMAIN-CONTAINING PROTEIN"/>
    <property type="match status" value="1"/>
</dbReference>
<protein>
    <submittedName>
        <fullName evidence="1">Uncharacterized protein</fullName>
    </submittedName>
</protein>
<dbReference type="AlphaFoldDB" id="A0A1X7TDW3"/>
<name>A0A1X7TDW3_AMPQE</name>